<dbReference type="InterPro" id="IPR002347">
    <property type="entry name" value="SDR_fam"/>
</dbReference>
<evidence type="ECO:0000256" key="1">
    <source>
        <dbReference type="ARBA" id="ARBA00006484"/>
    </source>
</evidence>
<sequence>MEFKLAGKTALVTGASRGIGLAVVQALTAEGVRVAAGARTISDALLEATPLVRRTDLTSAEQNAEFAEWALAELGGVDLLVNNVGGSPARTDGFLAISDEEWQHTFELNFFSAVRTTRAALPSLIERRGAVVNIGSVNSRLALPRLIDYAASKAALANFGKALSEEFGGQGVRVNTISPGPTRTAIWTADDEMAAGWAKSLGVSHEEFLAQVPQATGLNTGKFAEPEEIATLVVLLASGRVPNMNGSDIVLDGGMLKEA</sequence>
<dbReference type="CDD" id="cd05233">
    <property type="entry name" value="SDR_c"/>
    <property type="match status" value="1"/>
</dbReference>
<dbReference type="GO" id="GO:0016616">
    <property type="term" value="F:oxidoreductase activity, acting on the CH-OH group of donors, NAD or NADP as acceptor"/>
    <property type="evidence" value="ECO:0007669"/>
    <property type="project" value="TreeGrafter"/>
</dbReference>
<dbReference type="Pfam" id="PF00106">
    <property type="entry name" value="adh_short"/>
    <property type="match status" value="1"/>
</dbReference>
<dbReference type="PANTHER" id="PTHR42760">
    <property type="entry name" value="SHORT-CHAIN DEHYDROGENASES/REDUCTASES FAMILY MEMBER"/>
    <property type="match status" value="1"/>
</dbReference>
<keyword evidence="2" id="KW-0560">Oxidoreductase</keyword>
<evidence type="ECO:0000256" key="3">
    <source>
        <dbReference type="RuleBase" id="RU000363"/>
    </source>
</evidence>
<keyword evidence="5" id="KW-1185">Reference proteome</keyword>
<reference evidence="4 5" key="1">
    <citation type="submission" date="2019-03" db="EMBL/GenBank/DDBJ databases">
        <title>Draft genome sequences of novel Actinobacteria.</title>
        <authorList>
            <person name="Sahin N."/>
            <person name="Ay H."/>
            <person name="Saygin H."/>
        </authorList>
    </citation>
    <scope>NUCLEOTIDE SEQUENCE [LARGE SCALE GENOMIC DNA]</scope>
    <source>
        <strain evidence="4 5">7K502</strain>
    </source>
</reference>
<evidence type="ECO:0000256" key="2">
    <source>
        <dbReference type="ARBA" id="ARBA00023002"/>
    </source>
</evidence>
<dbReference type="EMBL" id="SMKW01000067">
    <property type="protein sequence ID" value="TDD40760.1"/>
    <property type="molecule type" value="Genomic_DNA"/>
</dbReference>
<dbReference type="PANTHER" id="PTHR42760:SF133">
    <property type="entry name" value="3-OXOACYL-[ACYL-CARRIER-PROTEIN] REDUCTASE"/>
    <property type="match status" value="1"/>
</dbReference>
<dbReference type="PRINTS" id="PR00081">
    <property type="entry name" value="GDHRDH"/>
</dbReference>
<gene>
    <name evidence="4" type="ORF">E1288_34730</name>
</gene>
<proteinExistence type="inferred from homology"/>
<organism evidence="4 5">
    <name type="scientific">Saccharopolyspora elongata</name>
    <dbReference type="NCBI Taxonomy" id="2530387"/>
    <lineage>
        <taxon>Bacteria</taxon>
        <taxon>Bacillati</taxon>
        <taxon>Actinomycetota</taxon>
        <taxon>Actinomycetes</taxon>
        <taxon>Pseudonocardiales</taxon>
        <taxon>Pseudonocardiaceae</taxon>
        <taxon>Saccharopolyspora</taxon>
    </lineage>
</organism>
<dbReference type="RefSeq" id="WP_132492886.1">
    <property type="nucleotide sequence ID" value="NZ_SMKW01000067.1"/>
</dbReference>
<dbReference type="InterPro" id="IPR020904">
    <property type="entry name" value="Sc_DH/Rdtase_CS"/>
</dbReference>
<evidence type="ECO:0000313" key="5">
    <source>
        <dbReference type="Proteomes" id="UP000294947"/>
    </source>
</evidence>
<dbReference type="FunFam" id="3.40.50.720:FF:000084">
    <property type="entry name" value="Short-chain dehydrogenase reductase"/>
    <property type="match status" value="1"/>
</dbReference>
<protein>
    <submittedName>
        <fullName evidence="4">SDR family NAD(P)-dependent oxidoreductase</fullName>
    </submittedName>
</protein>
<comment type="similarity">
    <text evidence="1 3">Belongs to the short-chain dehydrogenases/reductases (SDR) family.</text>
</comment>
<dbReference type="Proteomes" id="UP000294947">
    <property type="component" value="Unassembled WGS sequence"/>
</dbReference>
<dbReference type="InterPro" id="IPR036291">
    <property type="entry name" value="NAD(P)-bd_dom_sf"/>
</dbReference>
<dbReference type="SUPFAM" id="SSF51735">
    <property type="entry name" value="NAD(P)-binding Rossmann-fold domains"/>
    <property type="match status" value="1"/>
</dbReference>
<comment type="caution">
    <text evidence="4">The sequence shown here is derived from an EMBL/GenBank/DDBJ whole genome shotgun (WGS) entry which is preliminary data.</text>
</comment>
<dbReference type="OrthoDB" id="3208554at2"/>
<dbReference type="PRINTS" id="PR00080">
    <property type="entry name" value="SDRFAMILY"/>
</dbReference>
<dbReference type="Gene3D" id="3.40.50.720">
    <property type="entry name" value="NAD(P)-binding Rossmann-like Domain"/>
    <property type="match status" value="1"/>
</dbReference>
<name>A0A4R4Y9U7_9PSEU</name>
<evidence type="ECO:0000313" key="4">
    <source>
        <dbReference type="EMBL" id="TDD40760.1"/>
    </source>
</evidence>
<dbReference type="AlphaFoldDB" id="A0A4R4Y9U7"/>
<dbReference type="PROSITE" id="PS00061">
    <property type="entry name" value="ADH_SHORT"/>
    <property type="match status" value="1"/>
</dbReference>
<accession>A0A4R4Y9U7</accession>